<evidence type="ECO:0000313" key="2">
    <source>
        <dbReference type="Proteomes" id="UP000225706"/>
    </source>
</evidence>
<protein>
    <submittedName>
        <fullName evidence="1">Uncharacterized protein</fullName>
    </submittedName>
</protein>
<dbReference type="Proteomes" id="UP000225706">
    <property type="component" value="Unassembled WGS sequence"/>
</dbReference>
<name>A0A2B4SP32_STYPI</name>
<comment type="caution">
    <text evidence="1">The sequence shown here is derived from an EMBL/GenBank/DDBJ whole genome shotgun (WGS) entry which is preliminary data.</text>
</comment>
<sequence>MADMNLTSYNLANESRSNILEFYRRLVVSHGYQLTNSIVGLLRVQKVSTAPAYLTKLKKELRLMKPLITRAVNLDRQLKGLPALGTTAAITPIRSSSDQSQSLSTVACHLKECVLSDLEIWSNEMFIDFRKLKNTS</sequence>
<reference evidence="2" key="1">
    <citation type="journal article" date="2017" name="bioRxiv">
        <title>Comparative analysis of the genomes of Stylophora pistillata and Acropora digitifera provides evidence for extensive differences between species of corals.</title>
        <authorList>
            <person name="Voolstra C.R."/>
            <person name="Li Y."/>
            <person name="Liew Y.J."/>
            <person name="Baumgarten S."/>
            <person name="Zoccola D."/>
            <person name="Flot J.-F."/>
            <person name="Tambutte S."/>
            <person name="Allemand D."/>
            <person name="Aranda M."/>
        </authorList>
    </citation>
    <scope>NUCLEOTIDE SEQUENCE [LARGE SCALE GENOMIC DNA]</scope>
</reference>
<dbReference type="AlphaFoldDB" id="A0A2B4SP32"/>
<accession>A0A2B4SP32</accession>
<proteinExistence type="predicted"/>
<organism evidence="1 2">
    <name type="scientific">Stylophora pistillata</name>
    <name type="common">Smooth cauliflower coral</name>
    <dbReference type="NCBI Taxonomy" id="50429"/>
    <lineage>
        <taxon>Eukaryota</taxon>
        <taxon>Metazoa</taxon>
        <taxon>Cnidaria</taxon>
        <taxon>Anthozoa</taxon>
        <taxon>Hexacorallia</taxon>
        <taxon>Scleractinia</taxon>
        <taxon>Astrocoeniina</taxon>
        <taxon>Pocilloporidae</taxon>
        <taxon>Stylophora</taxon>
    </lineage>
</organism>
<gene>
    <name evidence="1" type="ORF">AWC38_SpisGene4907</name>
</gene>
<dbReference type="EMBL" id="LSMT01000052">
    <property type="protein sequence ID" value="PFX30282.1"/>
    <property type="molecule type" value="Genomic_DNA"/>
</dbReference>
<keyword evidence="2" id="KW-1185">Reference proteome</keyword>
<evidence type="ECO:0000313" key="1">
    <source>
        <dbReference type="EMBL" id="PFX30282.1"/>
    </source>
</evidence>